<dbReference type="PANTHER" id="PTHR32243:SF18">
    <property type="entry name" value="INNER MEMBRANE ABC TRANSPORTER PERMEASE PROTEIN YCJP"/>
    <property type="match status" value="1"/>
</dbReference>
<dbReference type="PROSITE" id="PS50928">
    <property type="entry name" value="ABC_TM1"/>
    <property type="match status" value="1"/>
</dbReference>
<sequence length="278" mass="31523">MNYLKHDRSSKSVLDYIIAIIFIFAALFPIYWILTLSLKNQIDSFVYPPTWIFKPIADNYIKLFVDESFVKYLINSLVVSIISVGIGLVLGAPAAYALSRLKIKGIEWLLFIILCIRMIPPMSLAVPFFTIFAKYRMIDTYLGLIIVYLTFTLPLIIWILKAFFDEVPQALEECAVLEGCSTFQVFRKISLPLISEATVAAAILSWIFSWNEFLFAMILTRESAKTAPVMITSFMKFEDLEWGLIAAASMIIAFPVVIFGIFVRRYLVSGLTSGALKE</sequence>
<evidence type="ECO:0000313" key="9">
    <source>
        <dbReference type="EMBL" id="QPM69111.1"/>
    </source>
</evidence>
<dbReference type="InterPro" id="IPR050901">
    <property type="entry name" value="BP-dep_ABC_trans_perm"/>
</dbReference>
<keyword evidence="2 7" id="KW-0813">Transport</keyword>
<evidence type="ECO:0000256" key="3">
    <source>
        <dbReference type="ARBA" id="ARBA00022475"/>
    </source>
</evidence>
<dbReference type="SUPFAM" id="SSF161098">
    <property type="entry name" value="MetI-like"/>
    <property type="match status" value="1"/>
</dbReference>
<gene>
    <name evidence="9" type="primary">sugB_26</name>
    <name evidence="9" type="ORF">RT761_02339</name>
</gene>
<dbReference type="InterPro" id="IPR035906">
    <property type="entry name" value="MetI-like_sf"/>
</dbReference>
<dbReference type="KEGG" id="alam:RT761_02339"/>
<keyword evidence="3" id="KW-1003">Cell membrane</keyword>
<evidence type="ECO:0000256" key="6">
    <source>
        <dbReference type="ARBA" id="ARBA00023136"/>
    </source>
</evidence>
<evidence type="ECO:0000256" key="7">
    <source>
        <dbReference type="RuleBase" id="RU363032"/>
    </source>
</evidence>
<dbReference type="GO" id="GO:0055085">
    <property type="term" value="P:transmembrane transport"/>
    <property type="evidence" value="ECO:0007669"/>
    <property type="project" value="InterPro"/>
</dbReference>
<dbReference type="PANTHER" id="PTHR32243">
    <property type="entry name" value="MALTOSE TRANSPORT SYSTEM PERMEASE-RELATED"/>
    <property type="match status" value="1"/>
</dbReference>
<dbReference type="Proteomes" id="UP000594463">
    <property type="component" value="Chromosome"/>
</dbReference>
<dbReference type="InterPro" id="IPR000515">
    <property type="entry name" value="MetI-like"/>
</dbReference>
<evidence type="ECO:0000259" key="8">
    <source>
        <dbReference type="PROSITE" id="PS50928"/>
    </source>
</evidence>
<keyword evidence="4 7" id="KW-0812">Transmembrane</keyword>
<protein>
    <submittedName>
        <fullName evidence="9">Trehalose transport system permease protein SugB</fullName>
    </submittedName>
</protein>
<feature type="transmembrane region" description="Helical" evidence="7">
    <location>
        <begin position="141"/>
        <end position="160"/>
    </location>
</feature>
<reference evidence="9 10" key="1">
    <citation type="journal article" date="2021" name="Nat. Commun.">
        <title>Isolation of a member of the candidate phylum Atribacteria reveals a unique cell membrane structure.</title>
        <authorList>
            <person name="Taiki K."/>
            <person name="Nobu M.K."/>
            <person name="Kusada H."/>
            <person name="Meng X.-Y."/>
            <person name="Hosoki N."/>
            <person name="Uematsu K."/>
            <person name="Yoshioka H."/>
            <person name="Kamagata Y."/>
            <person name="Tamaki H."/>
        </authorList>
    </citation>
    <scope>NUCLEOTIDE SEQUENCE [LARGE SCALE GENOMIC DNA]</scope>
    <source>
        <strain evidence="9 10">RT761</strain>
    </source>
</reference>
<accession>A0A7T1ANG2</accession>
<dbReference type="Gene3D" id="1.10.3720.10">
    <property type="entry name" value="MetI-like"/>
    <property type="match status" value="1"/>
</dbReference>
<evidence type="ECO:0000256" key="4">
    <source>
        <dbReference type="ARBA" id="ARBA00022692"/>
    </source>
</evidence>
<evidence type="ECO:0000256" key="1">
    <source>
        <dbReference type="ARBA" id="ARBA00004651"/>
    </source>
</evidence>
<feature type="domain" description="ABC transmembrane type-1" evidence="8">
    <location>
        <begin position="73"/>
        <end position="263"/>
    </location>
</feature>
<dbReference type="Pfam" id="PF00528">
    <property type="entry name" value="BPD_transp_1"/>
    <property type="match status" value="1"/>
</dbReference>
<feature type="transmembrane region" description="Helical" evidence="7">
    <location>
        <begin position="12"/>
        <end position="34"/>
    </location>
</feature>
<evidence type="ECO:0000256" key="5">
    <source>
        <dbReference type="ARBA" id="ARBA00022989"/>
    </source>
</evidence>
<dbReference type="CDD" id="cd06261">
    <property type="entry name" value="TM_PBP2"/>
    <property type="match status" value="1"/>
</dbReference>
<evidence type="ECO:0000256" key="2">
    <source>
        <dbReference type="ARBA" id="ARBA00022448"/>
    </source>
</evidence>
<name>A0A7T1ANG2_ATRLM</name>
<comment type="similarity">
    <text evidence="7">Belongs to the binding-protein-dependent transport system permease family.</text>
</comment>
<dbReference type="AlphaFoldDB" id="A0A7T1ANG2"/>
<feature type="transmembrane region" description="Helical" evidence="7">
    <location>
        <begin position="72"/>
        <end position="96"/>
    </location>
</feature>
<keyword evidence="10" id="KW-1185">Reference proteome</keyword>
<keyword evidence="6 7" id="KW-0472">Membrane</keyword>
<evidence type="ECO:0000313" key="10">
    <source>
        <dbReference type="Proteomes" id="UP000594463"/>
    </source>
</evidence>
<organism evidence="9 10">
    <name type="scientific">Atribacter laminatus</name>
    <dbReference type="NCBI Taxonomy" id="2847778"/>
    <lineage>
        <taxon>Bacteria</taxon>
        <taxon>Pseudomonadati</taxon>
        <taxon>Atribacterota</taxon>
        <taxon>Atribacteria</taxon>
        <taxon>Atribacterales</taxon>
        <taxon>Atribacteraceae</taxon>
        <taxon>Atribacter</taxon>
    </lineage>
</organism>
<keyword evidence="5 7" id="KW-1133">Transmembrane helix</keyword>
<dbReference type="RefSeq" id="WP_218111593.1">
    <property type="nucleotide sequence ID" value="NZ_CP065383.1"/>
</dbReference>
<proteinExistence type="inferred from homology"/>
<feature type="transmembrane region" description="Helical" evidence="7">
    <location>
        <begin position="108"/>
        <end position="129"/>
    </location>
</feature>
<dbReference type="GO" id="GO:0005886">
    <property type="term" value="C:plasma membrane"/>
    <property type="evidence" value="ECO:0007669"/>
    <property type="project" value="UniProtKB-SubCell"/>
</dbReference>
<comment type="subcellular location">
    <subcellularLocation>
        <location evidence="1 7">Cell membrane</location>
        <topology evidence="1 7">Multi-pass membrane protein</topology>
    </subcellularLocation>
</comment>
<feature type="transmembrane region" description="Helical" evidence="7">
    <location>
        <begin position="240"/>
        <end position="263"/>
    </location>
</feature>
<dbReference type="EMBL" id="CP065383">
    <property type="protein sequence ID" value="QPM69111.1"/>
    <property type="molecule type" value="Genomic_DNA"/>
</dbReference>
<feature type="transmembrane region" description="Helical" evidence="7">
    <location>
        <begin position="197"/>
        <end position="220"/>
    </location>
</feature>